<evidence type="ECO:0000313" key="2">
    <source>
        <dbReference type="EMBL" id="CAA9250533.1"/>
    </source>
</evidence>
<sequence length="44" mass="4667">EAHLPAQRTASCQEPRLPAPHVHASRTQHPEGPAPQGSRPPVGL</sequence>
<dbReference type="EMBL" id="CADCTF010000106">
    <property type="protein sequence ID" value="CAA9250533.1"/>
    <property type="molecule type" value="Genomic_DNA"/>
</dbReference>
<reference evidence="2" key="1">
    <citation type="submission" date="2020-02" db="EMBL/GenBank/DDBJ databases">
        <authorList>
            <person name="Meier V. D."/>
        </authorList>
    </citation>
    <scope>NUCLEOTIDE SEQUENCE</scope>
    <source>
        <strain evidence="2">AVDCRST_MAG50</strain>
    </source>
</reference>
<proteinExistence type="predicted"/>
<organism evidence="2">
    <name type="scientific">uncultured Acidimicrobiales bacterium</name>
    <dbReference type="NCBI Taxonomy" id="310071"/>
    <lineage>
        <taxon>Bacteria</taxon>
        <taxon>Bacillati</taxon>
        <taxon>Actinomycetota</taxon>
        <taxon>Acidimicrobiia</taxon>
        <taxon>Acidimicrobiales</taxon>
        <taxon>environmental samples</taxon>
    </lineage>
</organism>
<accession>A0A6J4IHE8</accession>
<evidence type="ECO:0000256" key="1">
    <source>
        <dbReference type="SAM" id="MobiDB-lite"/>
    </source>
</evidence>
<feature type="non-terminal residue" evidence="2">
    <location>
        <position position="1"/>
    </location>
</feature>
<name>A0A6J4IHE8_9ACTN</name>
<feature type="non-terminal residue" evidence="2">
    <location>
        <position position="44"/>
    </location>
</feature>
<dbReference type="GO" id="GO:0005840">
    <property type="term" value="C:ribosome"/>
    <property type="evidence" value="ECO:0007669"/>
    <property type="project" value="UniProtKB-KW"/>
</dbReference>
<gene>
    <name evidence="2" type="ORF">AVDCRST_MAG50-2216</name>
</gene>
<keyword evidence="2" id="KW-0687">Ribonucleoprotein</keyword>
<dbReference type="AlphaFoldDB" id="A0A6J4IHE8"/>
<feature type="region of interest" description="Disordered" evidence="1">
    <location>
        <begin position="1"/>
        <end position="44"/>
    </location>
</feature>
<keyword evidence="2" id="KW-0689">Ribosomal protein</keyword>
<protein>
    <submittedName>
        <fullName evidence="2">LSU ribosomal protein L34p</fullName>
    </submittedName>
</protein>